<feature type="chain" id="PRO_5007293319" evidence="1">
    <location>
        <begin position="23"/>
        <end position="201"/>
    </location>
</feature>
<dbReference type="InParanoid" id="A0A136IYA3"/>
<sequence length="201" mass="21717">MHFSATTRMLAAAAILASPAIAGFDSKACKGFGACTTTAPCNYFSYTIEPQDAEWDCGSAGTITGQISAGAQIKASRGQADGQVVSRAEFPRCDLVQPSENAVLIKTLFDDITVYGWIEYTCRETTPIKQGCYSTRLNPSEAYTCKILKAGQTCTHISKTLVKEGSCPKQQIGVFWRYVVNSRLPHQGLVESIRAVTTEIA</sequence>
<feature type="signal peptide" evidence="1">
    <location>
        <begin position="1"/>
        <end position="22"/>
    </location>
</feature>
<evidence type="ECO:0000256" key="1">
    <source>
        <dbReference type="SAM" id="SignalP"/>
    </source>
</evidence>
<accession>A0A136IYA3</accession>
<keyword evidence="1" id="KW-0732">Signal</keyword>
<reference evidence="3" key="1">
    <citation type="submission" date="2016-02" db="EMBL/GenBank/DDBJ databases">
        <title>Draft genome sequence of Microdochium bolleyi, a fungal endophyte of beachgrass.</title>
        <authorList>
            <consortium name="DOE Joint Genome Institute"/>
            <person name="David A.S."/>
            <person name="May G."/>
            <person name="Haridas S."/>
            <person name="Lim J."/>
            <person name="Wang M."/>
            <person name="Labutti K."/>
            <person name="Lipzen A."/>
            <person name="Barry K."/>
            <person name="Grigoriev I.V."/>
        </authorList>
    </citation>
    <scope>NUCLEOTIDE SEQUENCE [LARGE SCALE GENOMIC DNA]</scope>
    <source>
        <strain evidence="3">J235TASD1</strain>
    </source>
</reference>
<evidence type="ECO:0000313" key="2">
    <source>
        <dbReference type="EMBL" id="KXJ89881.1"/>
    </source>
</evidence>
<organism evidence="2 3">
    <name type="scientific">Microdochium bolleyi</name>
    <dbReference type="NCBI Taxonomy" id="196109"/>
    <lineage>
        <taxon>Eukaryota</taxon>
        <taxon>Fungi</taxon>
        <taxon>Dikarya</taxon>
        <taxon>Ascomycota</taxon>
        <taxon>Pezizomycotina</taxon>
        <taxon>Sordariomycetes</taxon>
        <taxon>Xylariomycetidae</taxon>
        <taxon>Xylariales</taxon>
        <taxon>Microdochiaceae</taxon>
        <taxon>Microdochium</taxon>
    </lineage>
</organism>
<proteinExistence type="predicted"/>
<evidence type="ECO:0000313" key="3">
    <source>
        <dbReference type="Proteomes" id="UP000070501"/>
    </source>
</evidence>
<dbReference type="Proteomes" id="UP000070501">
    <property type="component" value="Unassembled WGS sequence"/>
</dbReference>
<dbReference type="AlphaFoldDB" id="A0A136IYA3"/>
<gene>
    <name evidence="2" type="ORF">Micbo1qcDRAFT_206154</name>
</gene>
<keyword evidence="3" id="KW-1185">Reference proteome</keyword>
<protein>
    <submittedName>
        <fullName evidence="2">Uncharacterized protein</fullName>
    </submittedName>
</protein>
<name>A0A136IYA3_9PEZI</name>
<dbReference type="EMBL" id="KQ964254">
    <property type="protein sequence ID" value="KXJ89881.1"/>
    <property type="molecule type" value="Genomic_DNA"/>
</dbReference>